<dbReference type="InterPro" id="IPR002559">
    <property type="entry name" value="Transposase_11"/>
</dbReference>
<comment type="caution">
    <text evidence="3">The sequence shown here is derived from an EMBL/GenBank/DDBJ whole genome shotgun (WGS) entry which is preliminary data.</text>
</comment>
<feature type="domain" description="Transposase IS4-like" evidence="2">
    <location>
        <begin position="17"/>
        <end position="137"/>
    </location>
</feature>
<dbReference type="GO" id="GO:0003677">
    <property type="term" value="F:DNA binding"/>
    <property type="evidence" value="ECO:0007669"/>
    <property type="project" value="InterPro"/>
</dbReference>
<dbReference type="EMBL" id="VBTY01000157">
    <property type="protein sequence ID" value="MDG3496152.1"/>
    <property type="molecule type" value="Genomic_DNA"/>
</dbReference>
<keyword evidence="1" id="KW-0472">Membrane</keyword>
<feature type="transmembrane region" description="Helical" evidence="1">
    <location>
        <begin position="31"/>
        <end position="49"/>
    </location>
</feature>
<sequence>MSSYKIANRLASPEAVGIDGNKFVNGRKRHILVDTLGLLLIAVVTAANLDDRKGATMLLEKINQIRDRFPRLSTIWVDRGYSGKAFILAILHTFYWCLQVVVPPVGQKGFVVQQKRWVVERTFAWFSRFRRLTREYELLPETSEAFFYVGMIQILLKRLA</sequence>
<dbReference type="GO" id="GO:0004803">
    <property type="term" value="F:transposase activity"/>
    <property type="evidence" value="ECO:0007669"/>
    <property type="project" value="InterPro"/>
</dbReference>
<evidence type="ECO:0000313" key="3">
    <source>
        <dbReference type="EMBL" id="MDG3496152.1"/>
    </source>
</evidence>
<dbReference type="Pfam" id="PF01609">
    <property type="entry name" value="DDE_Tnp_1"/>
    <property type="match status" value="1"/>
</dbReference>
<gene>
    <name evidence="3" type="ORF">FEV09_16520</name>
</gene>
<feature type="transmembrane region" description="Helical" evidence="1">
    <location>
        <begin position="85"/>
        <end position="106"/>
    </location>
</feature>
<protein>
    <submittedName>
        <fullName evidence="3">Transposase</fullName>
    </submittedName>
</protein>
<evidence type="ECO:0000259" key="2">
    <source>
        <dbReference type="Pfam" id="PF01609"/>
    </source>
</evidence>
<organism evidence="3 4">
    <name type="scientific">Pseudanabaena catenata USMAC16</name>
    <dbReference type="NCBI Taxonomy" id="1855837"/>
    <lineage>
        <taxon>Bacteria</taxon>
        <taxon>Bacillati</taxon>
        <taxon>Cyanobacteriota</taxon>
        <taxon>Cyanophyceae</taxon>
        <taxon>Pseudanabaenales</taxon>
        <taxon>Pseudanabaenaceae</taxon>
        <taxon>Pseudanabaena</taxon>
    </lineage>
</organism>
<reference evidence="3" key="1">
    <citation type="submission" date="2019-05" db="EMBL/GenBank/DDBJ databases">
        <title>Whole genome sequencing of Pseudanabaena catenata USMAC16.</title>
        <authorList>
            <person name="Khan Z."/>
            <person name="Omar W.M."/>
            <person name="Convey P."/>
            <person name="Merican F."/>
            <person name="Najimudin N."/>
        </authorList>
    </citation>
    <scope>NUCLEOTIDE SEQUENCE</scope>
    <source>
        <strain evidence="3">USMAC16</strain>
    </source>
</reference>
<dbReference type="Proteomes" id="UP001152872">
    <property type="component" value="Unassembled WGS sequence"/>
</dbReference>
<proteinExistence type="predicted"/>
<dbReference type="RefSeq" id="WP_009628316.1">
    <property type="nucleotide sequence ID" value="NZ_VBTY01000157.1"/>
</dbReference>
<evidence type="ECO:0000313" key="4">
    <source>
        <dbReference type="Proteomes" id="UP001152872"/>
    </source>
</evidence>
<dbReference type="AlphaFoldDB" id="A0A9X4RJ91"/>
<accession>A0A9X4RJ91</accession>
<keyword evidence="1" id="KW-0812">Transmembrane</keyword>
<dbReference type="PANTHER" id="PTHR30007:SF0">
    <property type="entry name" value="TRANSPOSASE"/>
    <property type="match status" value="1"/>
</dbReference>
<dbReference type="PANTHER" id="PTHR30007">
    <property type="entry name" value="PHP DOMAIN PROTEIN"/>
    <property type="match status" value="1"/>
</dbReference>
<evidence type="ECO:0000256" key="1">
    <source>
        <dbReference type="SAM" id="Phobius"/>
    </source>
</evidence>
<name>A0A9X4RJ91_9CYAN</name>
<keyword evidence="4" id="KW-1185">Reference proteome</keyword>
<keyword evidence="1" id="KW-1133">Transmembrane helix</keyword>
<dbReference type="GO" id="GO:0006313">
    <property type="term" value="P:DNA transposition"/>
    <property type="evidence" value="ECO:0007669"/>
    <property type="project" value="InterPro"/>
</dbReference>